<evidence type="ECO:0000256" key="1">
    <source>
        <dbReference type="SAM" id="Phobius"/>
    </source>
</evidence>
<feature type="transmembrane region" description="Helical" evidence="1">
    <location>
        <begin position="6"/>
        <end position="27"/>
    </location>
</feature>
<proteinExistence type="predicted"/>
<protein>
    <submittedName>
        <fullName evidence="2">Uncharacterized protein</fullName>
    </submittedName>
</protein>
<keyword evidence="1" id="KW-0472">Membrane</keyword>
<accession>A0A7W1XAN3</accession>
<dbReference type="AlphaFoldDB" id="A0A7W1XAN3"/>
<dbReference type="Proteomes" id="UP000530514">
    <property type="component" value="Unassembled WGS sequence"/>
</dbReference>
<keyword evidence="3" id="KW-1185">Reference proteome</keyword>
<organism evidence="2 3">
    <name type="scientific">Thermoactinomyces daqus</name>
    <dbReference type="NCBI Taxonomy" id="1329516"/>
    <lineage>
        <taxon>Bacteria</taxon>
        <taxon>Bacillati</taxon>
        <taxon>Bacillota</taxon>
        <taxon>Bacilli</taxon>
        <taxon>Bacillales</taxon>
        <taxon>Thermoactinomycetaceae</taxon>
        <taxon>Thermoactinomyces</taxon>
    </lineage>
</organism>
<sequence>MDKRISFRPIIFGTVVAINLMLLALVIGKKSVIIQEAVPSLAPASKQAITISYEMEKIGSRKVPAASDTGKGYWIVEHYRQFECHYDRKNGHLLYKSPTNNDTYLRYWQPAK</sequence>
<evidence type="ECO:0000313" key="3">
    <source>
        <dbReference type="Proteomes" id="UP000530514"/>
    </source>
</evidence>
<comment type="caution">
    <text evidence="2">The sequence shown here is derived from an EMBL/GenBank/DDBJ whole genome shotgun (WGS) entry which is preliminary data.</text>
</comment>
<keyword evidence="1" id="KW-0812">Transmembrane</keyword>
<reference evidence="2 3" key="1">
    <citation type="submission" date="2020-07" db="EMBL/GenBank/DDBJ databases">
        <authorList>
            <person name="Feng H."/>
        </authorList>
    </citation>
    <scope>NUCLEOTIDE SEQUENCE [LARGE SCALE GENOMIC DNA]</scope>
    <source>
        <strain evidence="3">s-11</strain>
    </source>
</reference>
<gene>
    <name evidence="2" type="ORF">H1164_09745</name>
</gene>
<dbReference type="RefSeq" id="WP_033101392.1">
    <property type="nucleotide sequence ID" value="NZ_JACEIP010000012.1"/>
</dbReference>
<keyword evidence="1" id="KW-1133">Transmembrane helix</keyword>
<evidence type="ECO:0000313" key="2">
    <source>
        <dbReference type="EMBL" id="MBA4543182.1"/>
    </source>
</evidence>
<dbReference type="OrthoDB" id="2991037at2"/>
<dbReference type="EMBL" id="JACEIP010000012">
    <property type="protein sequence ID" value="MBA4543182.1"/>
    <property type="molecule type" value="Genomic_DNA"/>
</dbReference>
<name>A0A7W1XAN3_9BACL</name>